<gene>
    <name evidence="1" type="ORF">PsorP6_017708</name>
</gene>
<accession>A0ACC0WLU6</accession>
<reference evidence="1 2" key="1">
    <citation type="journal article" date="2022" name="bioRxiv">
        <title>The genome of the oomycete Peronosclerospora sorghi, a cosmopolitan pathogen of maize and sorghum, is inflated with dispersed pseudogenes.</title>
        <authorList>
            <person name="Fletcher K."/>
            <person name="Martin F."/>
            <person name="Isakeit T."/>
            <person name="Cavanaugh K."/>
            <person name="Magill C."/>
            <person name="Michelmore R."/>
        </authorList>
    </citation>
    <scope>NUCLEOTIDE SEQUENCE [LARGE SCALE GENOMIC DNA]</scope>
    <source>
        <strain evidence="1">P6</strain>
    </source>
</reference>
<keyword evidence="2" id="KW-1185">Reference proteome</keyword>
<sequence>MSVQAKLSSASLSDADVRVILSKWKSLEPEHVELYVSSGVGRTLINLQQSGFQCTEGDPLLLLCTDPRNYELSVAYLHGGNYALPAGIPGQRGWPGGVAPAYGATLAHLPAHVDAAPPFALGRFTVEHFPEVVDKTDETSMNVLYVPDLEVFGKICLAIANSEQFARFGPLVAARLNENIEPPLVRAFLLDRINGRPLAQPQFTVT</sequence>
<dbReference type="EMBL" id="CM047590">
    <property type="protein sequence ID" value="KAI9919562.1"/>
    <property type="molecule type" value="Genomic_DNA"/>
</dbReference>
<organism evidence="1 2">
    <name type="scientific">Peronosclerospora sorghi</name>
    <dbReference type="NCBI Taxonomy" id="230839"/>
    <lineage>
        <taxon>Eukaryota</taxon>
        <taxon>Sar</taxon>
        <taxon>Stramenopiles</taxon>
        <taxon>Oomycota</taxon>
        <taxon>Peronosporomycetes</taxon>
        <taxon>Peronosporales</taxon>
        <taxon>Peronosporaceae</taxon>
        <taxon>Peronosclerospora</taxon>
    </lineage>
</organism>
<protein>
    <submittedName>
        <fullName evidence="1">Uncharacterized protein</fullName>
    </submittedName>
</protein>
<comment type="caution">
    <text evidence="1">The sequence shown here is derived from an EMBL/GenBank/DDBJ whole genome shotgun (WGS) entry which is preliminary data.</text>
</comment>
<dbReference type="Proteomes" id="UP001163321">
    <property type="component" value="Chromosome 11"/>
</dbReference>
<evidence type="ECO:0000313" key="1">
    <source>
        <dbReference type="EMBL" id="KAI9919562.1"/>
    </source>
</evidence>
<evidence type="ECO:0000313" key="2">
    <source>
        <dbReference type="Proteomes" id="UP001163321"/>
    </source>
</evidence>
<proteinExistence type="predicted"/>
<name>A0ACC0WLU6_9STRA</name>